<dbReference type="AlphaFoldDB" id="A0A0V0YE97"/>
<evidence type="ECO:0000313" key="2">
    <source>
        <dbReference type="Proteomes" id="UP000054776"/>
    </source>
</evidence>
<reference evidence="1 2" key="1">
    <citation type="submission" date="2015-01" db="EMBL/GenBank/DDBJ databases">
        <title>Evolution of Trichinella species and genotypes.</title>
        <authorList>
            <person name="Korhonen P.K."/>
            <person name="Edoardo P."/>
            <person name="Giuseppe L.R."/>
            <person name="Gasser R.B."/>
        </authorList>
    </citation>
    <scope>NUCLEOTIDE SEQUENCE [LARGE SCALE GENOMIC DNA]</scope>
    <source>
        <strain evidence="1">ISS3</strain>
    </source>
</reference>
<sequence>MFCGLQMVLKNLLLVQFFFEDFQIPGRDVAA</sequence>
<keyword evidence="2" id="KW-1185">Reference proteome</keyword>
<evidence type="ECO:0000313" key="1">
    <source>
        <dbReference type="EMBL" id="KRX98437.1"/>
    </source>
</evidence>
<organism evidence="1 2">
    <name type="scientific">Trichinella spiralis</name>
    <name type="common">Trichina worm</name>
    <dbReference type="NCBI Taxonomy" id="6334"/>
    <lineage>
        <taxon>Eukaryota</taxon>
        <taxon>Metazoa</taxon>
        <taxon>Ecdysozoa</taxon>
        <taxon>Nematoda</taxon>
        <taxon>Enoplea</taxon>
        <taxon>Dorylaimia</taxon>
        <taxon>Trichinellida</taxon>
        <taxon>Trichinellidae</taxon>
        <taxon>Trichinella</taxon>
    </lineage>
</organism>
<accession>A0A0V0YE97</accession>
<gene>
    <name evidence="1" type="ORF">T01_3283</name>
</gene>
<dbReference type="EMBL" id="JYDH01006732">
    <property type="protein sequence ID" value="KRX98437.1"/>
    <property type="molecule type" value="Genomic_DNA"/>
</dbReference>
<protein>
    <submittedName>
        <fullName evidence="1">Uncharacterized protein</fullName>
    </submittedName>
</protein>
<proteinExistence type="predicted"/>
<name>A0A0V0YE97_TRISP</name>
<comment type="caution">
    <text evidence="1">The sequence shown here is derived from an EMBL/GenBank/DDBJ whole genome shotgun (WGS) entry which is preliminary data.</text>
</comment>
<feature type="non-terminal residue" evidence="1">
    <location>
        <position position="31"/>
    </location>
</feature>
<dbReference type="Proteomes" id="UP000054776">
    <property type="component" value="Unassembled WGS sequence"/>
</dbReference>
<dbReference type="InParanoid" id="A0A0V0YE97"/>